<protein>
    <recommendedName>
        <fullName evidence="4">Single domain-containing protein</fullName>
    </recommendedName>
</protein>
<dbReference type="Proteomes" id="UP001329430">
    <property type="component" value="Chromosome 2"/>
</dbReference>
<reference evidence="5 6" key="1">
    <citation type="journal article" date="2024" name="Insects">
        <title>An Improved Chromosome-Level Genome Assembly of the Firefly Pyrocoelia pectoralis.</title>
        <authorList>
            <person name="Fu X."/>
            <person name="Meyer-Rochow V.B."/>
            <person name="Ballantyne L."/>
            <person name="Zhu X."/>
        </authorList>
    </citation>
    <scope>NUCLEOTIDE SEQUENCE [LARGE SCALE GENOMIC DNA]</scope>
    <source>
        <strain evidence="5">XCY_ONT2</strain>
    </source>
</reference>
<evidence type="ECO:0000313" key="6">
    <source>
        <dbReference type="Proteomes" id="UP001329430"/>
    </source>
</evidence>
<evidence type="ECO:0000256" key="1">
    <source>
        <dbReference type="ARBA" id="ARBA00004613"/>
    </source>
</evidence>
<feature type="domain" description="Single" evidence="4">
    <location>
        <begin position="37"/>
        <end position="101"/>
    </location>
</feature>
<organism evidence="5 6">
    <name type="scientific">Pyrocoelia pectoralis</name>
    <dbReference type="NCBI Taxonomy" id="417401"/>
    <lineage>
        <taxon>Eukaryota</taxon>
        <taxon>Metazoa</taxon>
        <taxon>Ecdysozoa</taxon>
        <taxon>Arthropoda</taxon>
        <taxon>Hexapoda</taxon>
        <taxon>Insecta</taxon>
        <taxon>Pterygota</taxon>
        <taxon>Neoptera</taxon>
        <taxon>Endopterygota</taxon>
        <taxon>Coleoptera</taxon>
        <taxon>Polyphaga</taxon>
        <taxon>Elateriformia</taxon>
        <taxon>Elateroidea</taxon>
        <taxon>Lampyridae</taxon>
        <taxon>Lampyrinae</taxon>
        <taxon>Pyrocoelia</taxon>
    </lineage>
</organism>
<keyword evidence="2" id="KW-0964">Secreted</keyword>
<feature type="chain" id="PRO_5042868567" description="Single domain-containing protein" evidence="3">
    <location>
        <begin position="21"/>
        <end position="110"/>
    </location>
</feature>
<dbReference type="SMART" id="SM01318">
    <property type="entry name" value="SVWC"/>
    <property type="match status" value="1"/>
</dbReference>
<dbReference type="InterPro" id="IPR029277">
    <property type="entry name" value="SVWC_dom"/>
</dbReference>
<evidence type="ECO:0000256" key="3">
    <source>
        <dbReference type="SAM" id="SignalP"/>
    </source>
</evidence>
<evidence type="ECO:0000259" key="4">
    <source>
        <dbReference type="SMART" id="SM01318"/>
    </source>
</evidence>
<comment type="caution">
    <text evidence="5">The sequence shown here is derived from an EMBL/GenBank/DDBJ whole genome shotgun (WGS) entry which is preliminary data.</text>
</comment>
<keyword evidence="6" id="KW-1185">Reference proteome</keyword>
<keyword evidence="3" id="KW-0732">Signal</keyword>
<dbReference type="PANTHER" id="PTHR39957:SF1">
    <property type="entry name" value="AT09846P1-RELATED"/>
    <property type="match status" value="1"/>
</dbReference>
<evidence type="ECO:0000256" key="2">
    <source>
        <dbReference type="ARBA" id="ARBA00022525"/>
    </source>
</evidence>
<sequence length="110" mass="12217">MSSLMFSVIVTILILGFVYSWSAIEQTDNSQSHKGYCYSKIKGVGEMRKGEIKMKIGECVKVECTEGGLMVHTGCNPVKNDCNFLPNLTKFYPDCCPEVLCKASVNNTYT</sequence>
<gene>
    <name evidence="5" type="ORF">RI129_002455</name>
</gene>
<name>A0AAN7VMQ5_9COLE</name>
<dbReference type="EMBL" id="JAVRBK010000002">
    <property type="protein sequence ID" value="KAK5647563.1"/>
    <property type="molecule type" value="Genomic_DNA"/>
</dbReference>
<dbReference type="AlphaFoldDB" id="A0AAN7VMQ5"/>
<dbReference type="PANTHER" id="PTHR39957">
    <property type="entry name" value="AT09846P1-RELATED"/>
    <property type="match status" value="1"/>
</dbReference>
<dbReference type="GO" id="GO:0005576">
    <property type="term" value="C:extracellular region"/>
    <property type="evidence" value="ECO:0007669"/>
    <property type="project" value="UniProtKB-SubCell"/>
</dbReference>
<comment type="subcellular location">
    <subcellularLocation>
        <location evidence="1">Secreted</location>
    </subcellularLocation>
</comment>
<dbReference type="Pfam" id="PF15430">
    <property type="entry name" value="SVWC"/>
    <property type="match status" value="1"/>
</dbReference>
<accession>A0AAN7VMQ5</accession>
<proteinExistence type="predicted"/>
<evidence type="ECO:0000313" key="5">
    <source>
        <dbReference type="EMBL" id="KAK5647563.1"/>
    </source>
</evidence>
<dbReference type="InterPro" id="IPR053308">
    <property type="entry name" value="Vago-like"/>
</dbReference>
<feature type="signal peptide" evidence="3">
    <location>
        <begin position="1"/>
        <end position="20"/>
    </location>
</feature>